<evidence type="ECO:0000259" key="1">
    <source>
        <dbReference type="PROSITE" id="PS50887"/>
    </source>
</evidence>
<dbReference type="Proteomes" id="UP000233440">
    <property type="component" value="Unassembled WGS sequence"/>
</dbReference>
<dbReference type="GO" id="GO:1902201">
    <property type="term" value="P:negative regulation of bacterial-type flagellum-dependent cell motility"/>
    <property type="evidence" value="ECO:0007669"/>
    <property type="project" value="TreeGrafter"/>
</dbReference>
<organism evidence="2 3">
    <name type="scientific">Heyndrickxia camelliae</name>
    <dbReference type="NCBI Taxonomy" id="1707093"/>
    <lineage>
        <taxon>Bacteria</taxon>
        <taxon>Bacillati</taxon>
        <taxon>Bacillota</taxon>
        <taxon>Bacilli</taxon>
        <taxon>Bacillales</taxon>
        <taxon>Bacillaceae</taxon>
        <taxon>Heyndrickxia</taxon>
    </lineage>
</organism>
<dbReference type="OrthoDB" id="9759607at2"/>
<dbReference type="GO" id="GO:0043709">
    <property type="term" value="P:cell adhesion involved in single-species biofilm formation"/>
    <property type="evidence" value="ECO:0007669"/>
    <property type="project" value="TreeGrafter"/>
</dbReference>
<sequence length="395" mass="45653">MVNYDVRNAALEIVYESLKRISTEHGRESKEDYSTIKNQWNENHRDKLMEHIFSQLDEIQDQMERLNWLNSHYRILHNFAQICSKTLSEEILFKETYQMVSQVMPTDSFYIATYNEGDSEIQVPFMIDRGKKYPSVTIGLGENHTSQAIKTREIIHHKESRMGDEYDVYLGDEDAGLTSSCLFVPVIIDNQVKGVISAQSYAEFAYRKEHEELLQIIGTQVFSSIDSIRLYEHIYKISQLDELTDLKNYRAFHEDLSSLISQSNQIIQLIMLDSDSLKRVNDRFGHDIGDRYLKVLADGIKTICDKNIEGYRYAGDEFMVIVKSAQKIMPLYEKIKEYYEHHPITIGSEQIYVSISTGVSEYPKHGNTVDLLKKSADTALYTAKKQGGNQIVFTT</sequence>
<dbReference type="NCBIfam" id="TIGR00254">
    <property type="entry name" value="GGDEF"/>
    <property type="match status" value="1"/>
</dbReference>
<name>A0A2N3LPG9_9BACI</name>
<dbReference type="PANTHER" id="PTHR45138">
    <property type="entry name" value="REGULATORY COMPONENTS OF SENSORY TRANSDUCTION SYSTEM"/>
    <property type="match status" value="1"/>
</dbReference>
<dbReference type="InterPro" id="IPR000160">
    <property type="entry name" value="GGDEF_dom"/>
</dbReference>
<dbReference type="GO" id="GO:0052621">
    <property type="term" value="F:diguanylate cyclase activity"/>
    <property type="evidence" value="ECO:0007669"/>
    <property type="project" value="TreeGrafter"/>
</dbReference>
<dbReference type="GO" id="GO:0005886">
    <property type="term" value="C:plasma membrane"/>
    <property type="evidence" value="ECO:0007669"/>
    <property type="project" value="TreeGrafter"/>
</dbReference>
<gene>
    <name evidence="2" type="ORF">CWO92_00170</name>
</gene>
<dbReference type="RefSeq" id="WP_101352172.1">
    <property type="nucleotide sequence ID" value="NZ_PIQO01000001.1"/>
</dbReference>
<dbReference type="Pfam" id="PF13185">
    <property type="entry name" value="GAF_2"/>
    <property type="match status" value="1"/>
</dbReference>
<dbReference type="InterPro" id="IPR029016">
    <property type="entry name" value="GAF-like_dom_sf"/>
</dbReference>
<dbReference type="InterPro" id="IPR003018">
    <property type="entry name" value="GAF"/>
</dbReference>
<dbReference type="SUPFAM" id="SSF55073">
    <property type="entry name" value="Nucleotide cyclase"/>
    <property type="match status" value="1"/>
</dbReference>
<dbReference type="AlphaFoldDB" id="A0A2N3LPG9"/>
<dbReference type="SMART" id="SM00065">
    <property type="entry name" value="GAF"/>
    <property type="match status" value="1"/>
</dbReference>
<keyword evidence="3" id="KW-1185">Reference proteome</keyword>
<dbReference type="SUPFAM" id="SSF55781">
    <property type="entry name" value="GAF domain-like"/>
    <property type="match status" value="1"/>
</dbReference>
<dbReference type="PROSITE" id="PS50887">
    <property type="entry name" value="GGDEF"/>
    <property type="match status" value="1"/>
</dbReference>
<proteinExistence type="predicted"/>
<evidence type="ECO:0000313" key="2">
    <source>
        <dbReference type="EMBL" id="PKR86521.1"/>
    </source>
</evidence>
<dbReference type="Pfam" id="PF00990">
    <property type="entry name" value="GGDEF"/>
    <property type="match status" value="1"/>
</dbReference>
<comment type="caution">
    <text evidence="2">The sequence shown here is derived from an EMBL/GenBank/DDBJ whole genome shotgun (WGS) entry which is preliminary data.</text>
</comment>
<dbReference type="Gene3D" id="3.30.450.40">
    <property type="match status" value="1"/>
</dbReference>
<dbReference type="CDD" id="cd01949">
    <property type="entry name" value="GGDEF"/>
    <property type="match status" value="1"/>
</dbReference>
<dbReference type="Gene3D" id="3.30.70.270">
    <property type="match status" value="1"/>
</dbReference>
<feature type="domain" description="GGDEF" evidence="1">
    <location>
        <begin position="265"/>
        <end position="395"/>
    </location>
</feature>
<protein>
    <submittedName>
        <fullName evidence="2">GGDEF domain-containing protein</fullName>
    </submittedName>
</protein>
<dbReference type="InterPro" id="IPR029787">
    <property type="entry name" value="Nucleotide_cyclase"/>
</dbReference>
<dbReference type="SMART" id="SM00267">
    <property type="entry name" value="GGDEF"/>
    <property type="match status" value="1"/>
</dbReference>
<reference evidence="2 3" key="1">
    <citation type="submission" date="2017-11" db="EMBL/GenBank/DDBJ databases">
        <title>Bacillus camelliae sp. nov., isolated from pu'er tea.</title>
        <authorList>
            <person name="Niu L."/>
        </authorList>
    </citation>
    <scope>NUCLEOTIDE SEQUENCE [LARGE SCALE GENOMIC DNA]</scope>
    <source>
        <strain evidence="2 3">7578-1</strain>
    </source>
</reference>
<dbReference type="InterPro" id="IPR043128">
    <property type="entry name" value="Rev_trsase/Diguanyl_cyclase"/>
</dbReference>
<dbReference type="PANTHER" id="PTHR45138:SF9">
    <property type="entry name" value="DIGUANYLATE CYCLASE DGCM-RELATED"/>
    <property type="match status" value="1"/>
</dbReference>
<evidence type="ECO:0000313" key="3">
    <source>
        <dbReference type="Proteomes" id="UP000233440"/>
    </source>
</evidence>
<dbReference type="EMBL" id="PIQO01000001">
    <property type="protein sequence ID" value="PKR86521.1"/>
    <property type="molecule type" value="Genomic_DNA"/>
</dbReference>
<dbReference type="InterPro" id="IPR050469">
    <property type="entry name" value="Diguanylate_Cyclase"/>
</dbReference>
<accession>A0A2N3LPG9</accession>